<dbReference type="GO" id="GO:0016787">
    <property type="term" value="F:hydrolase activity"/>
    <property type="evidence" value="ECO:0007669"/>
    <property type="project" value="UniProtKB-KW"/>
</dbReference>
<dbReference type="PIRSF" id="PIRSF005962">
    <property type="entry name" value="Pept_M20D_amidohydro"/>
    <property type="match status" value="1"/>
</dbReference>
<dbReference type="GO" id="GO:0046872">
    <property type="term" value="F:metal ion binding"/>
    <property type="evidence" value="ECO:0007669"/>
    <property type="project" value="UniProtKB-KW"/>
</dbReference>
<dbReference type="InterPro" id="IPR002933">
    <property type="entry name" value="Peptidase_M20"/>
</dbReference>
<dbReference type="InterPro" id="IPR011650">
    <property type="entry name" value="Peptidase_M20_dimer"/>
</dbReference>
<dbReference type="KEGG" id="abut:Ami103574_02310"/>
<organism evidence="3 4">
    <name type="scientific">Aminipila butyrica</name>
    <dbReference type="NCBI Taxonomy" id="433296"/>
    <lineage>
        <taxon>Bacteria</taxon>
        <taxon>Bacillati</taxon>
        <taxon>Bacillota</taxon>
        <taxon>Clostridia</taxon>
        <taxon>Peptostreptococcales</taxon>
        <taxon>Anaerovoracaceae</taxon>
        <taxon>Aminipila</taxon>
    </lineage>
</organism>
<feature type="binding site" evidence="1">
    <location>
        <position position="139"/>
    </location>
    <ligand>
        <name>Mn(2+)</name>
        <dbReference type="ChEBI" id="CHEBI:29035"/>
        <label>2</label>
    </ligand>
</feature>
<accession>A0A858BTW7</accession>
<dbReference type="RefSeq" id="WP_163065134.1">
    <property type="nucleotide sequence ID" value="NZ_CP048649.1"/>
</dbReference>
<keyword evidence="3" id="KW-0378">Hydrolase</keyword>
<dbReference type="Gene3D" id="3.40.630.10">
    <property type="entry name" value="Zn peptidases"/>
    <property type="match status" value="1"/>
</dbReference>
<dbReference type="SUPFAM" id="SSF55031">
    <property type="entry name" value="Bacterial exopeptidase dimerisation domain"/>
    <property type="match status" value="1"/>
</dbReference>
<dbReference type="Pfam" id="PF07687">
    <property type="entry name" value="M20_dimer"/>
    <property type="match status" value="1"/>
</dbReference>
<evidence type="ECO:0000313" key="4">
    <source>
        <dbReference type="Proteomes" id="UP000466848"/>
    </source>
</evidence>
<dbReference type="PANTHER" id="PTHR11014">
    <property type="entry name" value="PEPTIDASE M20 FAMILY MEMBER"/>
    <property type="match status" value="1"/>
</dbReference>
<feature type="binding site" evidence="1">
    <location>
        <position position="165"/>
    </location>
    <ligand>
        <name>Mn(2+)</name>
        <dbReference type="ChEBI" id="CHEBI:29035"/>
        <label>2</label>
    </ligand>
</feature>
<dbReference type="EMBL" id="CP048649">
    <property type="protein sequence ID" value="QIB68214.1"/>
    <property type="molecule type" value="Genomic_DNA"/>
</dbReference>
<dbReference type="SUPFAM" id="SSF53187">
    <property type="entry name" value="Zn-dependent exopeptidases"/>
    <property type="match status" value="1"/>
</dbReference>
<dbReference type="PANTHER" id="PTHR11014:SF63">
    <property type="entry name" value="METALLOPEPTIDASE, PUTATIVE (AFU_ORTHOLOGUE AFUA_6G09600)-RELATED"/>
    <property type="match status" value="1"/>
</dbReference>
<evidence type="ECO:0000256" key="1">
    <source>
        <dbReference type="PIRSR" id="PIRSR005962-1"/>
    </source>
</evidence>
<keyword evidence="1" id="KW-0464">Manganese</keyword>
<feature type="binding site" evidence="1">
    <location>
        <position position="105"/>
    </location>
    <ligand>
        <name>Mn(2+)</name>
        <dbReference type="ChEBI" id="CHEBI:29035"/>
        <label>2</label>
    </ligand>
</feature>
<evidence type="ECO:0000259" key="2">
    <source>
        <dbReference type="Pfam" id="PF07687"/>
    </source>
</evidence>
<feature type="domain" description="Peptidase M20 dimerisation" evidence="2">
    <location>
        <begin position="188"/>
        <end position="281"/>
    </location>
</feature>
<name>A0A858BTW7_9FIRM</name>
<feature type="binding site" evidence="1">
    <location>
        <position position="364"/>
    </location>
    <ligand>
        <name>Mn(2+)</name>
        <dbReference type="ChEBI" id="CHEBI:29035"/>
        <label>2</label>
    </ligand>
</feature>
<proteinExistence type="predicted"/>
<comment type="cofactor">
    <cofactor evidence="1">
        <name>Mn(2+)</name>
        <dbReference type="ChEBI" id="CHEBI:29035"/>
    </cofactor>
    <text evidence="1">The Mn(2+) ion enhances activity.</text>
</comment>
<sequence>MKDTAITRKVKDIEEWVIAHRRDFHLHPELSLQEFRTTAIVKEELKKMGLKTIDLGETGVAGILQGKGEGKVVALRGDMDALPVTEDTGLPFTSENPGVMHACGHDTHTSMMLGAARILSEMKEEFDGTIKFIFQAAEEVPAGAKAAIAKGILNDPPVDAIMGMHIFSDYPVGTAVVQEGPFMASCDSFDIEIIGDSCHGSAPWQGNDANMCAVAVTQALQTIVSRKNDVRVPLVLNVGTIQAGERFNVTSGKAVMTGTTRTFNEDVRKKVPEWMETIVNGICTAYECKGKVDYHFLCPAVINDQEVSAKVKVAAAAVLGEENVIRTEIVMGSEDFSEYQLLVPGQMVLLGTGNPEKGCIYPIHSNHFKIDEDALANGVAVYVQSALELLK</sequence>
<protein>
    <submittedName>
        <fullName evidence="3">Amidohydrolase</fullName>
    </submittedName>
</protein>
<keyword evidence="1" id="KW-0479">Metal-binding</keyword>
<feature type="binding site" evidence="1">
    <location>
        <position position="103"/>
    </location>
    <ligand>
        <name>Mn(2+)</name>
        <dbReference type="ChEBI" id="CHEBI:29035"/>
        <label>2</label>
    </ligand>
</feature>
<dbReference type="Gene3D" id="3.30.70.360">
    <property type="match status" value="1"/>
</dbReference>
<dbReference type="InterPro" id="IPR036264">
    <property type="entry name" value="Bact_exopeptidase_dim_dom"/>
</dbReference>
<dbReference type="Pfam" id="PF01546">
    <property type="entry name" value="Peptidase_M20"/>
    <property type="match status" value="1"/>
</dbReference>
<dbReference type="Proteomes" id="UP000466848">
    <property type="component" value="Chromosome"/>
</dbReference>
<reference evidence="3 4" key="1">
    <citation type="submission" date="2020-02" db="EMBL/GenBank/DDBJ databases">
        <authorList>
            <person name="Kim Y.B."/>
            <person name="Roh S.W."/>
        </authorList>
    </citation>
    <scope>NUCLEOTIDE SEQUENCE [LARGE SCALE GENOMIC DNA]</scope>
    <source>
        <strain evidence="3 4">DSM 103574</strain>
    </source>
</reference>
<keyword evidence="4" id="KW-1185">Reference proteome</keyword>
<dbReference type="InterPro" id="IPR017439">
    <property type="entry name" value="Amidohydrolase"/>
</dbReference>
<evidence type="ECO:0000313" key="3">
    <source>
        <dbReference type="EMBL" id="QIB68214.1"/>
    </source>
</evidence>
<dbReference type="NCBIfam" id="TIGR01891">
    <property type="entry name" value="amidohydrolases"/>
    <property type="match status" value="1"/>
</dbReference>
<dbReference type="AlphaFoldDB" id="A0A858BTW7"/>
<gene>
    <name evidence="3" type="ORF">Ami103574_02310</name>
</gene>